<dbReference type="Gene3D" id="1.10.10.1940">
    <property type="match status" value="1"/>
</dbReference>
<name>A0A368FUX5_ANCCA</name>
<feature type="domain" description="ShKT" evidence="5">
    <location>
        <begin position="633"/>
        <end position="667"/>
    </location>
</feature>
<feature type="signal peptide" evidence="4">
    <location>
        <begin position="1"/>
        <end position="22"/>
    </location>
</feature>
<gene>
    <name evidence="6" type="ORF">ANCCAN_18120</name>
</gene>
<sequence>MPPATSLIPPLLLAFMASPAHSQGICNSAPTAALRVICSQITSWATNSKSVPTVSTASVQSPGSAGAGLAGPVSALAISSNPTSAYECMDIACLCGFFGGTGGSNCVLRNGQRLGKALRKEYRVMTDAERRRYHTAMWTIKGNGDYDALSRIHSSFSTSPGAHSGPAFLPWHREFIKRLEIALRRVDPTLALPYWDSTLDGTLPNPRDSSLFTNELMGRQGPDGSIATGAFRGWRTVDGSRVFRRNVGGSGTLFQQSDINAVMAATDYRQVLAFTAPDQNCPSPAAWTALEYSHGNPHIYIGGDMFQPTTSTNDPIFWNHHSFVDLIWENWRLARQTRAAREAQYPASNPSCSSAAHYGSNTMQPFFPMVNTDGLSNAYTDNLYSYAPRPTCSAANTAGCGSKFLFCDLSHGAPRCAAKIAVDGYCGGYTRNEDRCYLSVCQQNRCVRVQNEPTDPPIITTTPAGPTQETCFNEQQCCAPWASQGQCRVNPVYMNAWCKASCGICRPTTYNINIECGDRNGLCRAWASSGECYRNPSWMAENCRQSCALCGTTRARACNVQSSVTTTSPPATTQPPSSGGGTCLNQHYCCIAWASRGYCSSSNWYAYMAQYCQPSCNLCRGSTPNSLWNSLSCTDFSSQCGQWYRQGQCSANPAYMWENCKRTCGQCSLLNLATRLISCQFSRRLLRGRQPVSEFGVSPFRLPLRRQSALVSLAPGSLPQVSLAPAPAPRPLPSAGRRITQRRGGPKRPSGLPVPPVN</sequence>
<feature type="domain" description="ShKT" evidence="5">
    <location>
        <begin position="516"/>
        <end position="550"/>
    </location>
</feature>
<evidence type="ECO:0000313" key="6">
    <source>
        <dbReference type="EMBL" id="RCN36004.1"/>
    </source>
</evidence>
<feature type="domain" description="ShKT" evidence="5">
    <location>
        <begin position="583"/>
        <end position="619"/>
    </location>
</feature>
<dbReference type="PANTHER" id="PTHR11474:SF21">
    <property type="entry name" value="SHKT DOMAIN-CONTAINING PROTEIN"/>
    <property type="match status" value="1"/>
</dbReference>
<feature type="chain" id="PRO_5016596170" evidence="4">
    <location>
        <begin position="23"/>
        <end position="758"/>
    </location>
</feature>
<keyword evidence="7" id="KW-1185">Reference proteome</keyword>
<reference evidence="6 7" key="1">
    <citation type="submission" date="2014-10" db="EMBL/GenBank/DDBJ databases">
        <title>Draft genome of the hookworm Ancylostoma caninum.</title>
        <authorList>
            <person name="Mitreva M."/>
        </authorList>
    </citation>
    <scope>NUCLEOTIDE SEQUENCE [LARGE SCALE GENOMIC DNA]</scope>
    <source>
        <strain evidence="6 7">Baltimore</strain>
    </source>
</reference>
<evidence type="ECO:0000256" key="2">
    <source>
        <dbReference type="PROSITE-ProRule" id="PRU01005"/>
    </source>
</evidence>
<proteinExistence type="predicted"/>
<keyword evidence="1" id="KW-0479">Metal-binding</keyword>
<dbReference type="PANTHER" id="PTHR11474">
    <property type="entry name" value="TYROSINASE FAMILY MEMBER"/>
    <property type="match status" value="1"/>
</dbReference>
<dbReference type="SUPFAM" id="SSF48056">
    <property type="entry name" value="Di-copper centre-containing domain"/>
    <property type="match status" value="1"/>
</dbReference>
<feature type="disulfide bond" evidence="2">
    <location>
        <begin position="633"/>
        <end position="667"/>
    </location>
</feature>
<dbReference type="InterPro" id="IPR050316">
    <property type="entry name" value="Tyrosinase/Hemocyanin"/>
</dbReference>
<keyword evidence="2" id="KW-1015">Disulfide bond</keyword>
<dbReference type="Pfam" id="PF01549">
    <property type="entry name" value="ShK"/>
    <property type="match status" value="4"/>
</dbReference>
<keyword evidence="4" id="KW-0732">Signal</keyword>
<comment type="caution">
    <text evidence="2">Lacks conserved residue(s) required for the propagation of feature annotation.</text>
</comment>
<dbReference type="STRING" id="29170.A0A368FUX5"/>
<dbReference type="Proteomes" id="UP000252519">
    <property type="component" value="Unassembled WGS sequence"/>
</dbReference>
<protein>
    <submittedName>
        <fullName evidence="6">ShTK domain protein</fullName>
    </submittedName>
</protein>
<dbReference type="PROSITE" id="PS00498">
    <property type="entry name" value="TYROSINASE_2"/>
    <property type="match status" value="1"/>
</dbReference>
<dbReference type="InterPro" id="IPR002227">
    <property type="entry name" value="Tyrosinase_Cu-bd"/>
</dbReference>
<organism evidence="6 7">
    <name type="scientific">Ancylostoma caninum</name>
    <name type="common">Dog hookworm</name>
    <dbReference type="NCBI Taxonomy" id="29170"/>
    <lineage>
        <taxon>Eukaryota</taxon>
        <taxon>Metazoa</taxon>
        <taxon>Ecdysozoa</taxon>
        <taxon>Nematoda</taxon>
        <taxon>Chromadorea</taxon>
        <taxon>Rhabditida</taxon>
        <taxon>Rhabditina</taxon>
        <taxon>Rhabditomorpha</taxon>
        <taxon>Strongyloidea</taxon>
        <taxon>Ancylostomatidae</taxon>
        <taxon>Ancylostomatinae</taxon>
        <taxon>Ancylostoma</taxon>
    </lineage>
</organism>
<dbReference type="AlphaFoldDB" id="A0A368FUX5"/>
<evidence type="ECO:0000256" key="3">
    <source>
        <dbReference type="SAM" id="MobiDB-lite"/>
    </source>
</evidence>
<dbReference type="GO" id="GO:0046872">
    <property type="term" value="F:metal ion binding"/>
    <property type="evidence" value="ECO:0007669"/>
    <property type="project" value="UniProtKB-KW"/>
</dbReference>
<dbReference type="GO" id="GO:0016491">
    <property type="term" value="F:oxidoreductase activity"/>
    <property type="evidence" value="ECO:0007669"/>
    <property type="project" value="InterPro"/>
</dbReference>
<dbReference type="InterPro" id="IPR008922">
    <property type="entry name" value="Di-copper_centre_dom_sf"/>
</dbReference>
<dbReference type="PRINTS" id="PR00092">
    <property type="entry name" value="TYROSINASE"/>
</dbReference>
<evidence type="ECO:0000256" key="4">
    <source>
        <dbReference type="SAM" id="SignalP"/>
    </source>
</evidence>
<evidence type="ECO:0000313" key="7">
    <source>
        <dbReference type="Proteomes" id="UP000252519"/>
    </source>
</evidence>
<evidence type="ECO:0000256" key="1">
    <source>
        <dbReference type="ARBA" id="ARBA00022723"/>
    </source>
</evidence>
<feature type="domain" description="ShKT" evidence="5">
    <location>
        <begin position="471"/>
        <end position="505"/>
    </location>
</feature>
<dbReference type="PROSITE" id="PS51670">
    <property type="entry name" value="SHKT"/>
    <property type="match status" value="4"/>
</dbReference>
<evidence type="ECO:0000259" key="5">
    <source>
        <dbReference type="PROSITE" id="PS51670"/>
    </source>
</evidence>
<dbReference type="InterPro" id="IPR003582">
    <property type="entry name" value="ShKT_dom"/>
</dbReference>
<feature type="region of interest" description="Disordered" evidence="3">
    <location>
        <begin position="719"/>
        <end position="758"/>
    </location>
</feature>
<dbReference type="Pfam" id="PF00264">
    <property type="entry name" value="Tyrosinase"/>
    <property type="match status" value="1"/>
</dbReference>
<accession>A0A368FUX5</accession>
<feature type="disulfide bond" evidence="2">
    <location>
        <begin position="471"/>
        <end position="505"/>
    </location>
</feature>
<dbReference type="OrthoDB" id="6132182at2759"/>
<comment type="caution">
    <text evidence="6">The sequence shown here is derived from an EMBL/GenBank/DDBJ whole genome shotgun (WGS) entry which is preliminary data.</text>
</comment>
<dbReference type="EMBL" id="JOJR01000601">
    <property type="protein sequence ID" value="RCN36004.1"/>
    <property type="molecule type" value="Genomic_DNA"/>
</dbReference>
<feature type="disulfide bond" evidence="2">
    <location>
        <begin position="516"/>
        <end position="550"/>
    </location>
</feature>
<dbReference type="Gene3D" id="1.10.1280.10">
    <property type="entry name" value="Di-copper center containing domain from catechol oxidase"/>
    <property type="match status" value="1"/>
</dbReference>
<dbReference type="SMART" id="SM00254">
    <property type="entry name" value="ShKT"/>
    <property type="match status" value="4"/>
</dbReference>